<dbReference type="Proteomes" id="UP001381693">
    <property type="component" value="Unassembled WGS sequence"/>
</dbReference>
<proteinExistence type="predicted"/>
<accession>A0AAN8X492</accession>
<name>A0AAN8X492_HALRR</name>
<dbReference type="SUPFAM" id="SSF103473">
    <property type="entry name" value="MFS general substrate transporter"/>
    <property type="match status" value="1"/>
</dbReference>
<sequence length="111" mass="12039">MSDLQPSQQQVPLMCDDKPTQPFESVYADFFSVEGNPSSSSQTNSRGGLLSSSVVNFIYAPELFPTAIRTRGMAFLNTIGHAGFICAPLVTNILVSQSISDNRQLVIARVL</sequence>
<protein>
    <recommendedName>
        <fullName evidence="3">Major facilitator superfamily (MFS) profile domain-containing protein</fullName>
    </recommendedName>
</protein>
<keyword evidence="2" id="KW-1185">Reference proteome</keyword>
<dbReference type="AlphaFoldDB" id="A0AAN8X492"/>
<gene>
    <name evidence="1" type="ORF">SK128_010511</name>
</gene>
<dbReference type="Gene3D" id="1.20.1250.20">
    <property type="entry name" value="MFS general substrate transporter like domains"/>
    <property type="match status" value="1"/>
</dbReference>
<dbReference type="InterPro" id="IPR036259">
    <property type="entry name" value="MFS_trans_sf"/>
</dbReference>
<evidence type="ECO:0000313" key="1">
    <source>
        <dbReference type="EMBL" id="KAK7072674.1"/>
    </source>
</evidence>
<dbReference type="EMBL" id="JAXCGZ010013374">
    <property type="protein sequence ID" value="KAK7072674.1"/>
    <property type="molecule type" value="Genomic_DNA"/>
</dbReference>
<evidence type="ECO:0000313" key="2">
    <source>
        <dbReference type="Proteomes" id="UP001381693"/>
    </source>
</evidence>
<reference evidence="1 2" key="1">
    <citation type="submission" date="2023-11" db="EMBL/GenBank/DDBJ databases">
        <title>Halocaridina rubra genome assembly.</title>
        <authorList>
            <person name="Smith C."/>
        </authorList>
    </citation>
    <scope>NUCLEOTIDE SEQUENCE [LARGE SCALE GENOMIC DNA]</scope>
    <source>
        <strain evidence="1">EP-1</strain>
        <tissue evidence="1">Whole</tissue>
    </source>
</reference>
<evidence type="ECO:0008006" key="3">
    <source>
        <dbReference type="Google" id="ProtNLM"/>
    </source>
</evidence>
<organism evidence="1 2">
    <name type="scientific">Halocaridina rubra</name>
    <name type="common">Hawaiian red shrimp</name>
    <dbReference type="NCBI Taxonomy" id="373956"/>
    <lineage>
        <taxon>Eukaryota</taxon>
        <taxon>Metazoa</taxon>
        <taxon>Ecdysozoa</taxon>
        <taxon>Arthropoda</taxon>
        <taxon>Crustacea</taxon>
        <taxon>Multicrustacea</taxon>
        <taxon>Malacostraca</taxon>
        <taxon>Eumalacostraca</taxon>
        <taxon>Eucarida</taxon>
        <taxon>Decapoda</taxon>
        <taxon>Pleocyemata</taxon>
        <taxon>Caridea</taxon>
        <taxon>Atyoidea</taxon>
        <taxon>Atyidae</taxon>
        <taxon>Halocaridina</taxon>
    </lineage>
</organism>
<comment type="caution">
    <text evidence="1">The sequence shown here is derived from an EMBL/GenBank/DDBJ whole genome shotgun (WGS) entry which is preliminary data.</text>
</comment>